<evidence type="ECO:0000256" key="1">
    <source>
        <dbReference type="ARBA" id="ARBA00009986"/>
    </source>
</evidence>
<dbReference type="GO" id="GO:0016620">
    <property type="term" value="F:oxidoreductase activity, acting on the aldehyde or oxo group of donors, NAD or NADP as acceptor"/>
    <property type="evidence" value="ECO:0007669"/>
    <property type="project" value="TreeGrafter"/>
</dbReference>
<reference evidence="6 7" key="1">
    <citation type="submission" date="2019-04" db="EMBL/GenBank/DDBJ databases">
        <title>Draft, Whole-Genome Sequence of the Anthracene-degrading Mycobacterium frederiksbergense LB501T, Isolated from a Polycyclic Aromatic Hydrocarbon (PAH)-Contaminated Soil.</title>
        <authorList>
            <person name="Augelletti F."/>
        </authorList>
    </citation>
    <scope>NUCLEOTIDE SEQUENCE [LARGE SCALE GENOMIC DNA]</scope>
    <source>
        <strain evidence="6 7">LB 501T</strain>
        <plasmid evidence="6 7">unnamed2</plasmid>
    </source>
</reference>
<dbReference type="InterPro" id="IPR015590">
    <property type="entry name" value="Aldehyde_DH_dom"/>
</dbReference>
<dbReference type="Pfam" id="PF00171">
    <property type="entry name" value="Aldedh"/>
    <property type="match status" value="1"/>
</dbReference>
<proteinExistence type="inferred from homology"/>
<comment type="similarity">
    <text evidence="1">Belongs to the aldehyde dehydrogenase family.</text>
</comment>
<feature type="domain" description="Aldehyde dehydrogenase" evidence="5">
    <location>
        <begin position="41"/>
        <end position="98"/>
    </location>
</feature>
<evidence type="ECO:0000256" key="3">
    <source>
        <dbReference type="ARBA" id="ARBA00023027"/>
    </source>
</evidence>
<name>A0A6H0S0F4_9MYCO</name>
<feature type="compositionally biased region" description="Low complexity" evidence="4">
    <location>
        <begin position="115"/>
        <end position="133"/>
    </location>
</feature>
<dbReference type="KEGG" id="mfre:EXE63_01870"/>
<keyword evidence="7" id="KW-1185">Reference proteome</keyword>
<organism evidence="6 7">
    <name type="scientific">Mycolicibacterium frederiksbergense</name>
    <dbReference type="NCBI Taxonomy" id="117567"/>
    <lineage>
        <taxon>Bacteria</taxon>
        <taxon>Bacillati</taxon>
        <taxon>Actinomycetota</taxon>
        <taxon>Actinomycetes</taxon>
        <taxon>Mycobacteriales</taxon>
        <taxon>Mycobacteriaceae</taxon>
        <taxon>Mycolicibacterium</taxon>
    </lineage>
</organism>
<keyword evidence="6" id="KW-0614">Plasmid</keyword>
<dbReference type="AlphaFoldDB" id="A0A6H0S0F4"/>
<evidence type="ECO:0000259" key="5">
    <source>
        <dbReference type="Pfam" id="PF00171"/>
    </source>
</evidence>
<dbReference type="PANTHER" id="PTHR43720:SF2">
    <property type="entry name" value="2-AMINOMUCONIC SEMIALDEHYDE DEHYDROGENASE"/>
    <property type="match status" value="1"/>
</dbReference>
<feature type="compositionally biased region" description="Polar residues" evidence="4">
    <location>
        <begin position="155"/>
        <end position="172"/>
    </location>
</feature>
<dbReference type="Proteomes" id="UP000501849">
    <property type="component" value="Plasmid unnamed2"/>
</dbReference>
<evidence type="ECO:0000256" key="4">
    <source>
        <dbReference type="SAM" id="MobiDB-lite"/>
    </source>
</evidence>
<evidence type="ECO:0000313" key="7">
    <source>
        <dbReference type="Proteomes" id="UP000501849"/>
    </source>
</evidence>
<dbReference type="SUPFAM" id="SSF53720">
    <property type="entry name" value="ALDH-like"/>
    <property type="match status" value="1"/>
</dbReference>
<evidence type="ECO:0000313" key="6">
    <source>
        <dbReference type="EMBL" id="QIV79805.1"/>
    </source>
</evidence>
<dbReference type="PANTHER" id="PTHR43720">
    <property type="entry name" value="2-AMINOMUCONIC SEMIALDEHYDE DEHYDROGENASE"/>
    <property type="match status" value="1"/>
</dbReference>
<dbReference type="InterPro" id="IPR016161">
    <property type="entry name" value="Ald_DH/histidinol_DH"/>
</dbReference>
<feature type="region of interest" description="Disordered" evidence="4">
    <location>
        <begin position="101"/>
        <end position="172"/>
    </location>
</feature>
<keyword evidence="2" id="KW-0560">Oxidoreductase</keyword>
<sequence length="172" mass="18838">MTDIRTTATDRTDRGVPMTDNQDIRMLIDGELVPAVDGDWLESVNPANERVIARVPAGGEKDIERAVAAAEAAFVPWSRTPVSERAAMLRTFASRLRAEGIGWPHSRPRTPGTRSASHTSTSHTAPTSSTISPDWRTRARGRPPSPLNRVRLTSRCASPTVWSERSSRSTIP</sequence>
<dbReference type="Gene3D" id="3.40.605.10">
    <property type="entry name" value="Aldehyde Dehydrogenase, Chain A, domain 1"/>
    <property type="match status" value="1"/>
</dbReference>
<keyword evidence="3" id="KW-0520">NAD</keyword>
<dbReference type="InterPro" id="IPR016162">
    <property type="entry name" value="Ald_DH_N"/>
</dbReference>
<evidence type="ECO:0000256" key="2">
    <source>
        <dbReference type="ARBA" id="ARBA00023002"/>
    </source>
</evidence>
<accession>A0A6H0S0F4</accession>
<geneLocation type="plasmid" evidence="6 7">
    <name>unnamed2</name>
</geneLocation>
<dbReference type="EMBL" id="CP038798">
    <property type="protein sequence ID" value="QIV79805.1"/>
    <property type="molecule type" value="Genomic_DNA"/>
</dbReference>
<protein>
    <submittedName>
        <fullName evidence="6">Aldehyde dehydrogenase family protein</fullName>
    </submittedName>
</protein>
<gene>
    <name evidence="6" type="ORF">EXE63_01870</name>
</gene>